<dbReference type="InterPro" id="IPR036915">
    <property type="entry name" value="Cyclin-like_sf"/>
</dbReference>
<protein>
    <submittedName>
        <fullName evidence="3">Uncharacterized protein</fullName>
    </submittedName>
</protein>
<name>A0A8J1TH12_OWEFU</name>
<feature type="compositionally biased region" description="Polar residues" evidence="2">
    <location>
        <begin position="331"/>
        <end position="340"/>
    </location>
</feature>
<dbReference type="Pfam" id="PF00134">
    <property type="entry name" value="Cyclin_N"/>
    <property type="match status" value="1"/>
</dbReference>
<keyword evidence="1" id="KW-0195">Cyclin</keyword>
<feature type="compositionally biased region" description="Acidic residues" evidence="2">
    <location>
        <begin position="307"/>
        <end position="324"/>
    </location>
</feature>
<dbReference type="EMBL" id="CAIIXF020000002">
    <property type="protein sequence ID" value="CAH1776890.1"/>
    <property type="molecule type" value="Genomic_DNA"/>
</dbReference>
<dbReference type="InterPro" id="IPR039361">
    <property type="entry name" value="Cyclin"/>
</dbReference>
<evidence type="ECO:0000313" key="4">
    <source>
        <dbReference type="Proteomes" id="UP000749559"/>
    </source>
</evidence>
<comment type="caution">
    <text evidence="3">The sequence shown here is derived from an EMBL/GenBank/DDBJ whole genome shotgun (WGS) entry which is preliminary data.</text>
</comment>
<reference evidence="3" key="1">
    <citation type="submission" date="2022-03" db="EMBL/GenBank/DDBJ databases">
        <authorList>
            <person name="Martin C."/>
        </authorList>
    </citation>
    <scope>NUCLEOTIDE SEQUENCE</scope>
</reference>
<dbReference type="PANTHER" id="PTHR10177">
    <property type="entry name" value="CYCLINS"/>
    <property type="match status" value="1"/>
</dbReference>
<comment type="similarity">
    <text evidence="1">Belongs to the cyclin family.</text>
</comment>
<keyword evidence="4" id="KW-1185">Reference proteome</keyword>
<dbReference type="Proteomes" id="UP000749559">
    <property type="component" value="Unassembled WGS sequence"/>
</dbReference>
<dbReference type="InterPro" id="IPR006671">
    <property type="entry name" value="Cyclin_N"/>
</dbReference>
<evidence type="ECO:0000256" key="1">
    <source>
        <dbReference type="RuleBase" id="RU000383"/>
    </source>
</evidence>
<dbReference type="AlphaFoldDB" id="A0A8J1TH12"/>
<proteinExistence type="inferred from homology"/>
<evidence type="ECO:0000256" key="2">
    <source>
        <dbReference type="SAM" id="MobiDB-lite"/>
    </source>
</evidence>
<dbReference type="OrthoDB" id="769138at2759"/>
<gene>
    <name evidence="3" type="ORF">OFUS_LOCUS4020</name>
</gene>
<dbReference type="Gene3D" id="1.10.472.10">
    <property type="entry name" value="Cyclin-like"/>
    <property type="match status" value="2"/>
</dbReference>
<organism evidence="3 4">
    <name type="scientific">Owenia fusiformis</name>
    <name type="common">Polychaete worm</name>
    <dbReference type="NCBI Taxonomy" id="6347"/>
    <lineage>
        <taxon>Eukaryota</taxon>
        <taxon>Metazoa</taxon>
        <taxon>Spiralia</taxon>
        <taxon>Lophotrochozoa</taxon>
        <taxon>Annelida</taxon>
        <taxon>Polychaeta</taxon>
        <taxon>Sedentaria</taxon>
        <taxon>Canalipalpata</taxon>
        <taxon>Sabellida</taxon>
        <taxon>Oweniida</taxon>
        <taxon>Oweniidae</taxon>
        <taxon>Owenia</taxon>
    </lineage>
</organism>
<accession>A0A8J1TH12</accession>
<sequence>MECKSVQAEPEYASILAHLNKSNKVWNLLNEALEKWPKFHPKLSALLPLSQGKGQTMDPAKICSKHRDAVVSNLRFLHVYYGFGAHTFAMAVNILDRFLCKIKAHVKYLPCIATTCYYIAVKTMEESEDIPCISELLMYNQCNCTVSDLVRMERLILNKLNWDLCSVTATHFLEYFCAILQRQFPNMEVLNIEKLTIQMDILMCHMTFSEFSPAGLALALLAHALQESMPKDVMDVINFIFDLQTHCKVTDCEFVQCRDMILEYSVLHYTQSKQQPRPQLIWTVSRKMLMLLNPSKKVYTVLSPIEESDDSADDADVSDSESSDDNCSNSLEGSPNDPNLSSGKFYFYTTPVKHSGNSDSPTTVPSVPVRSTNSCMPIIECGSATDQCPIIDKCLETNLNFKNLKICSHGTS</sequence>
<dbReference type="FunFam" id="1.10.472.10:FF:000006">
    <property type="entry name" value="Cyclin I"/>
    <property type="match status" value="1"/>
</dbReference>
<dbReference type="InterPro" id="IPR013763">
    <property type="entry name" value="Cyclin-like_dom"/>
</dbReference>
<dbReference type="SMART" id="SM00385">
    <property type="entry name" value="CYCLIN"/>
    <property type="match status" value="1"/>
</dbReference>
<evidence type="ECO:0000313" key="3">
    <source>
        <dbReference type="EMBL" id="CAH1776890.1"/>
    </source>
</evidence>
<dbReference type="SUPFAM" id="SSF47954">
    <property type="entry name" value="Cyclin-like"/>
    <property type="match status" value="1"/>
</dbReference>
<feature type="region of interest" description="Disordered" evidence="2">
    <location>
        <begin position="307"/>
        <end position="340"/>
    </location>
</feature>